<proteinExistence type="predicted"/>
<dbReference type="EMBL" id="JAMDMJ010000023">
    <property type="protein sequence ID" value="MCY9597599.1"/>
    <property type="molecule type" value="Genomic_DNA"/>
</dbReference>
<feature type="coiled-coil region" evidence="1">
    <location>
        <begin position="221"/>
        <end position="290"/>
    </location>
</feature>
<dbReference type="Proteomes" id="UP001527202">
    <property type="component" value="Unassembled WGS sequence"/>
</dbReference>
<keyword evidence="2" id="KW-1133">Transmembrane helix</keyword>
<accession>A0A410WW02</accession>
<feature type="coiled-coil region" evidence="1">
    <location>
        <begin position="315"/>
        <end position="346"/>
    </location>
</feature>
<dbReference type="AlphaFoldDB" id="A0A410WW02"/>
<keyword evidence="2" id="KW-0472">Membrane</keyword>
<sequence length="752" mass="83286">MRSFYNSETGAVSIYLIIILVPIFFLQAVLIDFARVKAAEREADTAARAAVRSVLSAFDTELQKYGLFGLTGEPESSESLFSMIYKENLSGSSSGGFYKLLDTKPEEGHASLTSLYTLANHTVFKEQILEHMKYTAPIEFVLEITDKLQKPGAVKTLANGSAYAKDAEKIEKLLVKREELLDRAWMETVKLKEELNGRHHTYRARITELNRLSELIGLNTADGVRSQIKTLEEQIRSLSDSISSLNGSLAAAAAAGPEAAAAIQGMMDNMRSLQDQLTELQRRLSDLKTLLDNIVKYTGLLAATKLEIVSDDEKVQNLQKSVQELLGEAKKANDELNTELKRVSSAAGNELKVFEAFKSLKILSEDDFRTYQTGIASSAAMFSGFRSGIGSINLFTNANAQKIHAANDAYQAQMDEIYQKQLVIETERNKRNETIRKEKEKQRSKIQAALDRARQAMGDCGTDQTAGSVSAFYETLEGKDGLYGKYMTLNESPSNAGGSPVYDLEGKPDTEIQHAMSLLERLGQTGESIRNELFVNEYALSLFNYRTYGREVDGSGQPKPLHAMSEPSGHKLPGQEVEYLLYGFNSCAKNRSSAYGEMFAFRFAVRMVEELMDPKNELLQAGSPLLVLLVSAAEAAVKALADMDSLTDGKAVPISSKLTNPLFTFTYKDYLRIFLLLHSSDTNLLARLQSLIELNTERTLDHAVTYIQGSAESSVSLWFLPGVMKLMNGTGISSCEVRENRCRFISRADLAY</sequence>
<evidence type="ECO:0000313" key="6">
    <source>
        <dbReference type="Proteomes" id="UP001527202"/>
    </source>
</evidence>
<evidence type="ECO:0000313" key="3">
    <source>
        <dbReference type="EMBL" id="MCY9597599.1"/>
    </source>
</evidence>
<evidence type="ECO:0000256" key="2">
    <source>
        <dbReference type="SAM" id="Phobius"/>
    </source>
</evidence>
<organism evidence="4 5">
    <name type="scientific">Paenibacillus chitinolyticus</name>
    <dbReference type="NCBI Taxonomy" id="79263"/>
    <lineage>
        <taxon>Bacteria</taxon>
        <taxon>Bacillati</taxon>
        <taxon>Bacillota</taxon>
        <taxon>Bacilli</taxon>
        <taxon>Bacillales</taxon>
        <taxon>Paenibacillaceae</taxon>
        <taxon>Paenibacillus</taxon>
    </lineage>
</organism>
<protein>
    <submittedName>
        <fullName evidence="4">Uncharacterized protein</fullName>
    </submittedName>
</protein>
<feature type="transmembrane region" description="Helical" evidence="2">
    <location>
        <begin position="12"/>
        <end position="31"/>
    </location>
</feature>
<reference evidence="3 6" key="2">
    <citation type="submission" date="2022-05" db="EMBL/GenBank/DDBJ databases">
        <title>Genome Sequencing of Bee-Associated Microbes.</title>
        <authorList>
            <person name="Dunlap C."/>
        </authorList>
    </citation>
    <scope>NUCLEOTIDE SEQUENCE [LARGE SCALE GENOMIC DNA]</scope>
    <source>
        <strain evidence="3 6">NRRL B-23120</strain>
    </source>
</reference>
<evidence type="ECO:0000256" key="1">
    <source>
        <dbReference type="SAM" id="Coils"/>
    </source>
</evidence>
<evidence type="ECO:0000313" key="5">
    <source>
        <dbReference type="Proteomes" id="UP000288943"/>
    </source>
</evidence>
<keyword evidence="2" id="KW-0812">Transmembrane</keyword>
<name>A0A410WW02_9BACL</name>
<keyword evidence="6" id="KW-1185">Reference proteome</keyword>
<evidence type="ECO:0000313" key="4">
    <source>
        <dbReference type="EMBL" id="QAV18588.1"/>
    </source>
</evidence>
<dbReference type="KEGG" id="pchi:PC41400_13245"/>
<dbReference type="GeneID" id="95375778"/>
<dbReference type="EMBL" id="CP026520">
    <property type="protein sequence ID" value="QAV18588.1"/>
    <property type="molecule type" value="Genomic_DNA"/>
</dbReference>
<reference evidence="4 5" key="1">
    <citation type="submission" date="2018-01" db="EMBL/GenBank/DDBJ databases">
        <title>The whole genome sequencing and assembly of Paenibacillus chitinolyticus KCCM 41400 strain.</title>
        <authorList>
            <person name="Kim J.-Y."/>
            <person name="Park M.-K."/>
            <person name="Lee Y.-J."/>
            <person name="Yi H."/>
            <person name="Bahn Y.-S."/>
            <person name="Kim J.F."/>
            <person name="Lee D.-W."/>
        </authorList>
    </citation>
    <scope>NUCLEOTIDE SEQUENCE [LARGE SCALE GENOMIC DNA]</scope>
    <source>
        <strain evidence="4 5">KCCM 41400</strain>
    </source>
</reference>
<dbReference type="RefSeq" id="WP_042228067.1">
    <property type="nucleotide sequence ID" value="NZ_CP026520.1"/>
</dbReference>
<dbReference type="Gene3D" id="1.10.287.1490">
    <property type="match status" value="1"/>
</dbReference>
<keyword evidence="1" id="KW-0175">Coiled coil</keyword>
<gene>
    <name evidence="3" type="ORF">M5X16_17695</name>
    <name evidence="4" type="ORF">PC41400_13245</name>
</gene>
<dbReference type="OrthoDB" id="2385264at2"/>
<dbReference type="Proteomes" id="UP000288943">
    <property type="component" value="Chromosome"/>
</dbReference>